<accession>A0A1C7NHE7</accession>
<protein>
    <submittedName>
        <fullName evidence="2">Uncharacterized protein</fullName>
    </submittedName>
</protein>
<reference evidence="2 3" key="1">
    <citation type="submission" date="2016-03" db="EMBL/GenBank/DDBJ databases">
        <title>Choanephora cucurbitarum.</title>
        <authorList>
            <person name="Min B."/>
            <person name="Park H."/>
            <person name="Park J.-H."/>
            <person name="Shin H.-D."/>
            <person name="Choi I.-G."/>
        </authorList>
    </citation>
    <scope>NUCLEOTIDE SEQUENCE [LARGE SCALE GENOMIC DNA]</scope>
    <source>
        <strain evidence="2 3">KUS-F28377</strain>
    </source>
</reference>
<dbReference type="InParanoid" id="A0A1C7NHE7"/>
<gene>
    <name evidence="2" type="ORF">A0J61_03395</name>
</gene>
<feature type="chain" id="PRO_5008889700" evidence="1">
    <location>
        <begin position="23"/>
        <end position="278"/>
    </location>
</feature>
<dbReference type="Proteomes" id="UP000093000">
    <property type="component" value="Unassembled WGS sequence"/>
</dbReference>
<dbReference type="AlphaFoldDB" id="A0A1C7NHE7"/>
<evidence type="ECO:0000256" key="1">
    <source>
        <dbReference type="SAM" id="SignalP"/>
    </source>
</evidence>
<feature type="signal peptide" evidence="1">
    <location>
        <begin position="1"/>
        <end position="22"/>
    </location>
</feature>
<comment type="caution">
    <text evidence="2">The sequence shown here is derived from an EMBL/GenBank/DDBJ whole genome shotgun (WGS) entry which is preliminary data.</text>
</comment>
<dbReference type="OrthoDB" id="2340857at2759"/>
<name>A0A1C7NHE7_9FUNG</name>
<evidence type="ECO:0000313" key="2">
    <source>
        <dbReference type="EMBL" id="OBZ88551.1"/>
    </source>
</evidence>
<keyword evidence="1" id="KW-0732">Signal</keyword>
<keyword evidence="3" id="KW-1185">Reference proteome</keyword>
<organism evidence="2 3">
    <name type="scientific">Choanephora cucurbitarum</name>
    <dbReference type="NCBI Taxonomy" id="101091"/>
    <lineage>
        <taxon>Eukaryota</taxon>
        <taxon>Fungi</taxon>
        <taxon>Fungi incertae sedis</taxon>
        <taxon>Mucoromycota</taxon>
        <taxon>Mucoromycotina</taxon>
        <taxon>Mucoromycetes</taxon>
        <taxon>Mucorales</taxon>
        <taxon>Mucorineae</taxon>
        <taxon>Choanephoraceae</taxon>
        <taxon>Choanephoroideae</taxon>
        <taxon>Choanephora</taxon>
    </lineage>
</organism>
<evidence type="ECO:0000313" key="3">
    <source>
        <dbReference type="Proteomes" id="UP000093000"/>
    </source>
</evidence>
<dbReference type="EMBL" id="LUGH01000145">
    <property type="protein sequence ID" value="OBZ88551.1"/>
    <property type="molecule type" value="Genomic_DNA"/>
</dbReference>
<proteinExistence type="predicted"/>
<sequence length="278" mass="30410">MKVSIAALSALLLSSAVSYTTADSYSDAIKSWCQGLEVTSPTASNVVVAGQKAKITVTRKADQRTKTITGLDLYSVSSSGKATYVKNVWKGNYALKTSASISNTVPANSKAGLYYYRVWVTNLVNGQHGPDCIETSHTFKVTTGSHTNAAGDIEYAESLHDNSIYSPEHYDGCFGLSVDYPKEGTVFKSNDHVHIQTNRDDSSQTDTLTKIELYKGDERVNVAWTGSEPIQKSFSLKDHLVLNDIDSSADYHYKVHVSSKKSSDKTCTFDSQNFKIEA</sequence>